<sequence>MVTPIISEHPGQPQTDPNDPTRMMVDPQMNFIMLRECQLAVSPDEDGDLPLHIAVAQGNMEMVVKLIRMMCMMGETLDAYNKLRQTPLHVAVITKEREMVRKLLEGGAISYLPDRHGNNAIHLAVKHVTKECLRVLLDESKVKFDLDAKNFEGFAPLHLAVQSGDADIVEMLIEAGSNVDVIDGKSGRTPLFHAAEGNLTHIASLLLQKTACVNIANYAGSTAVNAASGRGFLELVALLVKYGADAVVRDATAFSSKERQAKLTLRETLVRNKQEQQPQLNTAAAAAAQQQQQQQQHHQQQHQLFLEQQRLERQRQQQLHEHQQHLQQQHLQHQQQLQHHQQLQQQQQQQLQHVKTETQWCKTSTATALDLSKYVSSSLGTSVHPVHSTVSSVTAAVSCPPPTVTTSDTSVTAMSGSSDTSAPVFTDTTSPVSASEVKMKVDSDNVTSKSVVVSTAASPVS</sequence>
<keyword evidence="1" id="KW-0677">Repeat</keyword>
<feature type="region of interest" description="Disordered" evidence="4">
    <location>
        <begin position="272"/>
        <end position="340"/>
    </location>
</feature>
<dbReference type="InterPro" id="IPR051070">
    <property type="entry name" value="NF-kappa-B_inhibitor"/>
</dbReference>
<name>A0AAD9JT31_RIDPI</name>
<dbReference type="AlphaFoldDB" id="A0AAD9JT31"/>
<dbReference type="EMBL" id="JAODUO010001762">
    <property type="protein sequence ID" value="KAK2158853.1"/>
    <property type="molecule type" value="Genomic_DNA"/>
</dbReference>
<accession>A0AAD9JT31</accession>
<feature type="repeat" description="ANK" evidence="3">
    <location>
        <begin position="46"/>
        <end position="82"/>
    </location>
</feature>
<comment type="caution">
    <text evidence="5">The sequence shown here is derived from an EMBL/GenBank/DDBJ whole genome shotgun (WGS) entry which is preliminary data.</text>
</comment>
<evidence type="ECO:0000256" key="3">
    <source>
        <dbReference type="PROSITE-ProRule" id="PRU00023"/>
    </source>
</evidence>
<organism evidence="5 6">
    <name type="scientific">Ridgeia piscesae</name>
    <name type="common">Tubeworm</name>
    <dbReference type="NCBI Taxonomy" id="27915"/>
    <lineage>
        <taxon>Eukaryota</taxon>
        <taxon>Metazoa</taxon>
        <taxon>Spiralia</taxon>
        <taxon>Lophotrochozoa</taxon>
        <taxon>Annelida</taxon>
        <taxon>Polychaeta</taxon>
        <taxon>Sedentaria</taxon>
        <taxon>Canalipalpata</taxon>
        <taxon>Sabellida</taxon>
        <taxon>Siboglinidae</taxon>
        <taxon>Ridgeia</taxon>
    </lineage>
</organism>
<keyword evidence="2 3" id="KW-0040">ANK repeat</keyword>
<dbReference type="GO" id="GO:0071356">
    <property type="term" value="P:cellular response to tumor necrosis factor"/>
    <property type="evidence" value="ECO:0007669"/>
    <property type="project" value="TreeGrafter"/>
</dbReference>
<feature type="compositionally biased region" description="Basic and acidic residues" evidence="4">
    <location>
        <begin position="309"/>
        <end position="324"/>
    </location>
</feature>
<dbReference type="Gene3D" id="1.25.40.20">
    <property type="entry name" value="Ankyrin repeat-containing domain"/>
    <property type="match status" value="1"/>
</dbReference>
<dbReference type="GO" id="GO:0005829">
    <property type="term" value="C:cytosol"/>
    <property type="evidence" value="ECO:0007669"/>
    <property type="project" value="TreeGrafter"/>
</dbReference>
<feature type="region of interest" description="Disordered" evidence="4">
    <location>
        <begin position="408"/>
        <end position="432"/>
    </location>
</feature>
<dbReference type="PROSITE" id="PS50088">
    <property type="entry name" value="ANK_REPEAT"/>
    <property type="match status" value="5"/>
</dbReference>
<dbReference type="SUPFAM" id="SSF48403">
    <property type="entry name" value="Ankyrin repeat"/>
    <property type="match status" value="1"/>
</dbReference>
<evidence type="ECO:0000313" key="5">
    <source>
        <dbReference type="EMBL" id="KAK2158853.1"/>
    </source>
</evidence>
<dbReference type="PRINTS" id="PR01415">
    <property type="entry name" value="ANKYRIN"/>
</dbReference>
<feature type="region of interest" description="Disordered" evidence="4">
    <location>
        <begin position="1"/>
        <end position="21"/>
    </location>
</feature>
<evidence type="ECO:0000313" key="6">
    <source>
        <dbReference type="Proteomes" id="UP001209878"/>
    </source>
</evidence>
<feature type="compositionally biased region" description="Low complexity" evidence="4">
    <location>
        <begin position="283"/>
        <end position="308"/>
    </location>
</feature>
<dbReference type="SMART" id="SM00248">
    <property type="entry name" value="ANK"/>
    <property type="match status" value="6"/>
</dbReference>
<dbReference type="PANTHER" id="PTHR46680:SF2">
    <property type="entry name" value="NF-KAPPA-B INHIBITOR ZETA"/>
    <property type="match status" value="1"/>
</dbReference>
<dbReference type="InterPro" id="IPR002110">
    <property type="entry name" value="Ankyrin_rpt"/>
</dbReference>
<evidence type="ECO:0000256" key="4">
    <source>
        <dbReference type="SAM" id="MobiDB-lite"/>
    </source>
</evidence>
<evidence type="ECO:0000256" key="1">
    <source>
        <dbReference type="ARBA" id="ARBA00022737"/>
    </source>
</evidence>
<feature type="compositionally biased region" description="Polar residues" evidence="4">
    <location>
        <begin position="414"/>
        <end position="432"/>
    </location>
</feature>
<feature type="compositionally biased region" description="Low complexity" evidence="4">
    <location>
        <begin position="325"/>
        <end position="340"/>
    </location>
</feature>
<dbReference type="Pfam" id="PF12796">
    <property type="entry name" value="Ank_2"/>
    <property type="match status" value="2"/>
</dbReference>
<dbReference type="InterPro" id="IPR036770">
    <property type="entry name" value="Ankyrin_rpt-contain_sf"/>
</dbReference>
<feature type="repeat" description="ANK" evidence="3">
    <location>
        <begin position="219"/>
        <end position="251"/>
    </location>
</feature>
<dbReference type="PROSITE" id="PS50297">
    <property type="entry name" value="ANK_REP_REGION"/>
    <property type="match status" value="4"/>
</dbReference>
<dbReference type="PANTHER" id="PTHR46680">
    <property type="entry name" value="NF-KAPPA-B INHIBITOR ALPHA"/>
    <property type="match status" value="1"/>
</dbReference>
<feature type="repeat" description="ANK" evidence="3">
    <location>
        <begin position="186"/>
        <end position="218"/>
    </location>
</feature>
<evidence type="ECO:0000256" key="2">
    <source>
        <dbReference type="ARBA" id="ARBA00023043"/>
    </source>
</evidence>
<dbReference type="Proteomes" id="UP001209878">
    <property type="component" value="Unassembled WGS sequence"/>
</dbReference>
<feature type="repeat" description="ANK" evidence="3">
    <location>
        <begin position="83"/>
        <end position="115"/>
    </location>
</feature>
<protein>
    <submittedName>
        <fullName evidence="5">Uncharacterized protein</fullName>
    </submittedName>
</protein>
<proteinExistence type="predicted"/>
<feature type="repeat" description="ANK" evidence="3">
    <location>
        <begin position="152"/>
        <end position="184"/>
    </location>
</feature>
<reference evidence="5" key="1">
    <citation type="journal article" date="2023" name="Mol. Biol. Evol.">
        <title>Third-Generation Sequencing Reveals the Adaptive Role of the Epigenome in Three Deep-Sea Polychaetes.</title>
        <authorList>
            <person name="Perez M."/>
            <person name="Aroh O."/>
            <person name="Sun Y."/>
            <person name="Lan Y."/>
            <person name="Juniper S.K."/>
            <person name="Young C.R."/>
            <person name="Angers B."/>
            <person name="Qian P.Y."/>
        </authorList>
    </citation>
    <scope>NUCLEOTIDE SEQUENCE</scope>
    <source>
        <strain evidence="5">R07B-5</strain>
    </source>
</reference>
<dbReference type="GO" id="GO:0051059">
    <property type="term" value="F:NF-kappaB binding"/>
    <property type="evidence" value="ECO:0007669"/>
    <property type="project" value="TreeGrafter"/>
</dbReference>
<gene>
    <name evidence="5" type="ORF">NP493_1760g00024</name>
</gene>
<dbReference type="Pfam" id="PF00023">
    <property type="entry name" value="Ank"/>
    <property type="match status" value="1"/>
</dbReference>
<keyword evidence="6" id="KW-1185">Reference proteome</keyword>